<gene>
    <name evidence="3" type="ORF">GXY80_02325</name>
</gene>
<dbReference type="AlphaFoldDB" id="A0A971RZT7"/>
<feature type="domain" description="Glycosyltransferase subfamily 4-like N-terminal" evidence="2">
    <location>
        <begin position="15"/>
        <end position="184"/>
    </location>
</feature>
<comment type="caution">
    <text evidence="3">The sequence shown here is derived from an EMBL/GenBank/DDBJ whole genome shotgun (WGS) entry which is preliminary data.</text>
</comment>
<protein>
    <submittedName>
        <fullName evidence="3">Glycosyltransferase family 4 protein</fullName>
    </submittedName>
</protein>
<dbReference type="InterPro" id="IPR028098">
    <property type="entry name" value="Glyco_trans_4-like_N"/>
</dbReference>
<evidence type="ECO:0000259" key="1">
    <source>
        <dbReference type="Pfam" id="PF00534"/>
    </source>
</evidence>
<dbReference type="Proteomes" id="UP000777265">
    <property type="component" value="Unassembled WGS sequence"/>
</dbReference>
<dbReference type="InterPro" id="IPR001296">
    <property type="entry name" value="Glyco_trans_1"/>
</dbReference>
<evidence type="ECO:0000313" key="4">
    <source>
        <dbReference type="Proteomes" id="UP000777265"/>
    </source>
</evidence>
<evidence type="ECO:0000259" key="2">
    <source>
        <dbReference type="Pfam" id="PF13439"/>
    </source>
</evidence>
<feature type="domain" description="Glycosyl transferase family 1" evidence="1">
    <location>
        <begin position="192"/>
        <end position="346"/>
    </location>
</feature>
<organism evidence="3 4">
    <name type="scientific">Syntrophorhabdus aromaticivorans</name>
    <dbReference type="NCBI Taxonomy" id="328301"/>
    <lineage>
        <taxon>Bacteria</taxon>
        <taxon>Pseudomonadati</taxon>
        <taxon>Thermodesulfobacteriota</taxon>
        <taxon>Syntrophorhabdia</taxon>
        <taxon>Syntrophorhabdales</taxon>
        <taxon>Syntrophorhabdaceae</taxon>
        <taxon>Syntrophorhabdus</taxon>
    </lineage>
</organism>
<dbReference type="Pfam" id="PF00534">
    <property type="entry name" value="Glycos_transf_1"/>
    <property type="match status" value="1"/>
</dbReference>
<dbReference type="GO" id="GO:0016757">
    <property type="term" value="F:glycosyltransferase activity"/>
    <property type="evidence" value="ECO:0007669"/>
    <property type="project" value="InterPro"/>
</dbReference>
<proteinExistence type="predicted"/>
<reference evidence="3" key="1">
    <citation type="journal article" date="2020" name="Biotechnol. Biofuels">
        <title>New insights from the biogas microbiome by comprehensive genome-resolved metagenomics of nearly 1600 species originating from multiple anaerobic digesters.</title>
        <authorList>
            <person name="Campanaro S."/>
            <person name="Treu L."/>
            <person name="Rodriguez-R L.M."/>
            <person name="Kovalovszki A."/>
            <person name="Ziels R.M."/>
            <person name="Maus I."/>
            <person name="Zhu X."/>
            <person name="Kougias P.G."/>
            <person name="Basile A."/>
            <person name="Luo G."/>
            <person name="Schluter A."/>
            <person name="Konstantinidis K.T."/>
            <person name="Angelidaki I."/>
        </authorList>
    </citation>
    <scope>NUCLEOTIDE SEQUENCE</scope>
    <source>
        <strain evidence="3">AS06rmzACSIP_7</strain>
    </source>
</reference>
<dbReference type="Pfam" id="PF13439">
    <property type="entry name" value="Glyco_transf_4"/>
    <property type="match status" value="1"/>
</dbReference>
<name>A0A971RZT7_9BACT</name>
<dbReference type="EMBL" id="JAAYEE010000039">
    <property type="protein sequence ID" value="NLW34306.1"/>
    <property type="molecule type" value="Genomic_DNA"/>
</dbReference>
<dbReference type="SUPFAM" id="SSF53756">
    <property type="entry name" value="UDP-Glycosyltransferase/glycogen phosphorylase"/>
    <property type="match status" value="1"/>
</dbReference>
<evidence type="ECO:0000313" key="3">
    <source>
        <dbReference type="EMBL" id="NLW34306.1"/>
    </source>
</evidence>
<reference evidence="3" key="2">
    <citation type="submission" date="2020-01" db="EMBL/GenBank/DDBJ databases">
        <authorList>
            <person name="Campanaro S."/>
        </authorList>
    </citation>
    <scope>NUCLEOTIDE SEQUENCE</scope>
    <source>
        <strain evidence="3">AS06rmzACSIP_7</strain>
    </source>
</reference>
<sequence>MNIGLAIHNFDPKKGGAERYAYDLSTSLLRRGHQVYVFCAKAVNLRGATIARFDTTRFPRWLRSLTFALGHRRYSKAFPLDIMLGFGNTLTLDVYQSHGGVQRVWMEREIASYDDPREKKIKGALLRHSLNQRVQRWIEEYPIRKGKYSRIVAISDMIKGHMMEYYGLDENRFDVVYNGVDTEKFSPAGTQGDETRRILFSAGNFRLKGLSPLLHSLGEVAKETKDFQLIVLGRGRRERYTDLIDRLKLKGLVTFLGETSTPEEVYREAHMLAHPTFYDACSLTAMEAMASGLPTITTKWNGASALIGPGEGYVIDDPWDTAGLSGAIRALFDRDKRDEMGKKARQKLETFTMERNVDMMEAIFQEVCDSRSK</sequence>
<dbReference type="CDD" id="cd03801">
    <property type="entry name" value="GT4_PimA-like"/>
    <property type="match status" value="1"/>
</dbReference>
<accession>A0A971RZT7</accession>
<dbReference type="PANTHER" id="PTHR12526:SF623">
    <property type="entry name" value="WABG"/>
    <property type="match status" value="1"/>
</dbReference>
<dbReference type="PANTHER" id="PTHR12526">
    <property type="entry name" value="GLYCOSYLTRANSFERASE"/>
    <property type="match status" value="1"/>
</dbReference>
<dbReference type="Gene3D" id="3.40.50.2000">
    <property type="entry name" value="Glycogen Phosphorylase B"/>
    <property type="match status" value="2"/>
</dbReference>